<evidence type="ECO:0000313" key="2">
    <source>
        <dbReference type="Proteomes" id="UP001354989"/>
    </source>
</evidence>
<dbReference type="RefSeq" id="WP_338397511.1">
    <property type="nucleotide sequence ID" value="NZ_AP025292.1"/>
</dbReference>
<dbReference type="Proteomes" id="UP001354989">
    <property type="component" value="Chromosome"/>
</dbReference>
<name>A0ABN6L5A0_9BACT</name>
<accession>A0ABN6L5A0</accession>
<reference evidence="1 2" key="1">
    <citation type="submission" date="2021-12" db="EMBL/GenBank/DDBJ databases">
        <title>Genome sequencing of bacteria with rrn-lacking chromosome and rrn-plasmid.</title>
        <authorList>
            <person name="Anda M."/>
            <person name="Iwasaki W."/>
        </authorList>
    </citation>
    <scope>NUCLEOTIDE SEQUENCE [LARGE SCALE GENOMIC DNA]</scope>
    <source>
        <strain evidence="1 2">NBRC 101262</strain>
    </source>
</reference>
<sequence>MIERIEQIEEQVNKLGPEGYKKLYQEIQEQQPLLISFFLGYKMDGYDNYLQGVIMRGVFTIYLFYRDEPFFQNTKLGYKEFQELRDEQFDFLEYMESHPTMIQDKELTQKMINALPDLPLYQYLIKGFEISPAFSTLPVEDKGTIGLEFKILLELIQRKK</sequence>
<organism evidence="1 2">
    <name type="scientific">Persicobacter psychrovividus</name>
    <dbReference type="NCBI Taxonomy" id="387638"/>
    <lineage>
        <taxon>Bacteria</taxon>
        <taxon>Pseudomonadati</taxon>
        <taxon>Bacteroidota</taxon>
        <taxon>Cytophagia</taxon>
        <taxon>Cytophagales</taxon>
        <taxon>Persicobacteraceae</taxon>
        <taxon>Persicobacter</taxon>
    </lineage>
</organism>
<proteinExistence type="predicted"/>
<keyword evidence="2" id="KW-1185">Reference proteome</keyword>
<dbReference type="EMBL" id="AP025292">
    <property type="protein sequence ID" value="BDC98130.1"/>
    <property type="molecule type" value="Genomic_DNA"/>
</dbReference>
<evidence type="ECO:0000313" key="1">
    <source>
        <dbReference type="EMBL" id="BDC98130.1"/>
    </source>
</evidence>
<evidence type="ECO:0008006" key="3">
    <source>
        <dbReference type="Google" id="ProtNLM"/>
    </source>
</evidence>
<gene>
    <name evidence="1" type="ORF">PEPS_04110</name>
</gene>
<protein>
    <recommendedName>
        <fullName evidence="3">DUF4304 domain-containing protein</fullName>
    </recommendedName>
</protein>